<evidence type="ECO:0000313" key="2">
    <source>
        <dbReference type="EMBL" id="KAH7052398.1"/>
    </source>
</evidence>
<accession>A0ABQ8GDK5</accession>
<sequence>MGGLAGVLFCRLSLLAVVRFCAFAFSEETRFLFGAVEAVRDRRDESYYLVSNFFFFFISFACCFSLLLLLSAFLFSHMILLSPIDPRTYLYCGTSDTRAQRRCCWCTSSCTGVFHQTSLYLLIQSLWQVDILGFIVSTLMPPLDPRKCVAGCRSWMRDIYSRRALL</sequence>
<name>A0ABQ8GDK5_9PEZI</name>
<keyword evidence="1" id="KW-0812">Transmembrane</keyword>
<dbReference type="Proteomes" id="UP000774617">
    <property type="component" value="Unassembled WGS sequence"/>
</dbReference>
<comment type="caution">
    <text evidence="2">The sequence shown here is derived from an EMBL/GenBank/DDBJ whole genome shotgun (WGS) entry which is preliminary data.</text>
</comment>
<evidence type="ECO:0000256" key="1">
    <source>
        <dbReference type="SAM" id="Phobius"/>
    </source>
</evidence>
<keyword evidence="3" id="KW-1185">Reference proteome</keyword>
<organism evidence="2 3">
    <name type="scientific">Macrophomina phaseolina</name>
    <dbReference type="NCBI Taxonomy" id="35725"/>
    <lineage>
        <taxon>Eukaryota</taxon>
        <taxon>Fungi</taxon>
        <taxon>Dikarya</taxon>
        <taxon>Ascomycota</taxon>
        <taxon>Pezizomycotina</taxon>
        <taxon>Dothideomycetes</taxon>
        <taxon>Dothideomycetes incertae sedis</taxon>
        <taxon>Botryosphaeriales</taxon>
        <taxon>Botryosphaeriaceae</taxon>
        <taxon>Macrophomina</taxon>
    </lineage>
</organism>
<gene>
    <name evidence="2" type="ORF">B0J12DRAFT_72267</name>
</gene>
<feature type="transmembrane region" description="Helical" evidence="1">
    <location>
        <begin position="48"/>
        <end position="75"/>
    </location>
</feature>
<evidence type="ECO:0000313" key="3">
    <source>
        <dbReference type="Proteomes" id="UP000774617"/>
    </source>
</evidence>
<keyword evidence="1" id="KW-0472">Membrane</keyword>
<proteinExistence type="predicted"/>
<dbReference type="EMBL" id="JAGTJR010000011">
    <property type="protein sequence ID" value="KAH7052398.1"/>
    <property type="molecule type" value="Genomic_DNA"/>
</dbReference>
<keyword evidence="1" id="KW-1133">Transmembrane helix</keyword>
<reference evidence="2 3" key="1">
    <citation type="journal article" date="2021" name="Nat. Commun.">
        <title>Genetic determinants of endophytism in the Arabidopsis root mycobiome.</title>
        <authorList>
            <person name="Mesny F."/>
            <person name="Miyauchi S."/>
            <person name="Thiergart T."/>
            <person name="Pickel B."/>
            <person name="Atanasova L."/>
            <person name="Karlsson M."/>
            <person name="Huettel B."/>
            <person name="Barry K.W."/>
            <person name="Haridas S."/>
            <person name="Chen C."/>
            <person name="Bauer D."/>
            <person name="Andreopoulos W."/>
            <person name="Pangilinan J."/>
            <person name="LaButti K."/>
            <person name="Riley R."/>
            <person name="Lipzen A."/>
            <person name="Clum A."/>
            <person name="Drula E."/>
            <person name="Henrissat B."/>
            <person name="Kohler A."/>
            <person name="Grigoriev I.V."/>
            <person name="Martin F.M."/>
            <person name="Hacquard S."/>
        </authorList>
    </citation>
    <scope>NUCLEOTIDE SEQUENCE [LARGE SCALE GENOMIC DNA]</scope>
    <source>
        <strain evidence="2 3">MPI-SDFR-AT-0080</strain>
    </source>
</reference>
<protein>
    <submittedName>
        <fullName evidence="2">Uncharacterized protein</fullName>
    </submittedName>
</protein>